<dbReference type="RefSeq" id="WP_386415804.1">
    <property type="nucleotide sequence ID" value="NZ_JBHSZO010000024.1"/>
</dbReference>
<dbReference type="Proteomes" id="UP001596413">
    <property type="component" value="Unassembled WGS sequence"/>
</dbReference>
<feature type="transmembrane region" description="Helical" evidence="1">
    <location>
        <begin position="365"/>
        <end position="389"/>
    </location>
</feature>
<feature type="transmembrane region" description="Helical" evidence="1">
    <location>
        <begin position="160"/>
        <end position="181"/>
    </location>
</feature>
<sequence length="474" mass="48152">MSGPLRLIPTEGAHALPSLDGRLLEVCSAAVHPDEVAAVLESEGLTDEQVRERYGRRSVFELAAELYERAPRAYPEPEAAPDPWQTDPWRCVLRGVLFALPGLGYVLGARLLPAGAPDILGLPAGGAVLAVSVLFGWAWNQALAHRAYLLLAIGDGGRAAAARCMLVGAPLGTLAVAVPAVVVPDTAAAGVFAAGQSCYLGAATVLLVMGGEKLLLAALAPTVLGAGVLTVADVSDGLLTALLGGTVALAVLAAAGVVTRALVEDWAARPGRLTALERAVQEQLTPPPPAVRSIPYGLFGLAAGLLTLTTAVGGILRYGAGAPLAGPATLALTLSMGGAEWLLYRIRSRTLAVLRHGHTLAVFRAGVAAVLLSTLAGYLGLLTLLALLLRQPADLALLSLAALGAVLWLALLLQALGTAWPPALVCGAAAIVQLALLGSQSASPAGAQLTVALCATAVLLVLALTVLARATSHR</sequence>
<evidence type="ECO:0000313" key="2">
    <source>
        <dbReference type="EMBL" id="MFC7219761.1"/>
    </source>
</evidence>
<name>A0ABW2GIG2_9ACTN</name>
<proteinExistence type="predicted"/>
<accession>A0ABW2GIG2</accession>
<comment type="caution">
    <text evidence="2">The sequence shown here is derived from an EMBL/GenBank/DDBJ whole genome shotgun (WGS) entry which is preliminary data.</text>
</comment>
<feature type="transmembrane region" description="Helical" evidence="1">
    <location>
        <begin position="119"/>
        <end position="139"/>
    </location>
</feature>
<feature type="transmembrane region" description="Helical" evidence="1">
    <location>
        <begin position="187"/>
        <end position="207"/>
    </location>
</feature>
<protein>
    <recommendedName>
        <fullName evidence="4">Integral membrane protein</fullName>
    </recommendedName>
</protein>
<feature type="transmembrane region" description="Helical" evidence="1">
    <location>
        <begin position="296"/>
        <end position="318"/>
    </location>
</feature>
<keyword evidence="1" id="KW-1133">Transmembrane helix</keyword>
<feature type="transmembrane region" description="Helical" evidence="1">
    <location>
        <begin position="238"/>
        <end position="263"/>
    </location>
</feature>
<feature type="transmembrane region" description="Helical" evidence="1">
    <location>
        <begin position="395"/>
        <end position="413"/>
    </location>
</feature>
<keyword evidence="1" id="KW-0472">Membrane</keyword>
<feature type="transmembrane region" description="Helical" evidence="1">
    <location>
        <begin position="214"/>
        <end position="232"/>
    </location>
</feature>
<keyword evidence="1" id="KW-0812">Transmembrane</keyword>
<dbReference type="EMBL" id="JBHSZO010000024">
    <property type="protein sequence ID" value="MFC7219761.1"/>
    <property type="molecule type" value="Genomic_DNA"/>
</dbReference>
<evidence type="ECO:0008006" key="4">
    <source>
        <dbReference type="Google" id="ProtNLM"/>
    </source>
</evidence>
<reference evidence="3" key="1">
    <citation type="journal article" date="2019" name="Int. J. Syst. Evol. Microbiol.">
        <title>The Global Catalogue of Microorganisms (GCM) 10K type strain sequencing project: providing services to taxonomists for standard genome sequencing and annotation.</title>
        <authorList>
            <consortium name="The Broad Institute Genomics Platform"/>
            <consortium name="The Broad Institute Genome Sequencing Center for Infectious Disease"/>
            <person name="Wu L."/>
            <person name="Ma J."/>
        </authorList>
    </citation>
    <scope>NUCLEOTIDE SEQUENCE [LARGE SCALE GENOMIC DNA]</scope>
    <source>
        <strain evidence="3">CGMCC 1.13681</strain>
    </source>
</reference>
<feature type="transmembrane region" description="Helical" evidence="1">
    <location>
        <begin position="445"/>
        <end position="468"/>
    </location>
</feature>
<feature type="transmembrane region" description="Helical" evidence="1">
    <location>
        <begin position="91"/>
        <end position="113"/>
    </location>
</feature>
<organism evidence="2 3">
    <name type="scientific">Streptomyces polyrhachis</name>
    <dbReference type="NCBI Taxonomy" id="1282885"/>
    <lineage>
        <taxon>Bacteria</taxon>
        <taxon>Bacillati</taxon>
        <taxon>Actinomycetota</taxon>
        <taxon>Actinomycetes</taxon>
        <taxon>Kitasatosporales</taxon>
        <taxon>Streptomycetaceae</taxon>
        <taxon>Streptomyces</taxon>
    </lineage>
</organism>
<gene>
    <name evidence="2" type="ORF">ACFQLX_16555</name>
</gene>
<evidence type="ECO:0000256" key="1">
    <source>
        <dbReference type="SAM" id="Phobius"/>
    </source>
</evidence>
<keyword evidence="3" id="KW-1185">Reference proteome</keyword>
<evidence type="ECO:0000313" key="3">
    <source>
        <dbReference type="Proteomes" id="UP001596413"/>
    </source>
</evidence>